<evidence type="ECO:0000313" key="7">
    <source>
        <dbReference type="EMBL" id="KAJ4972667.1"/>
    </source>
</evidence>
<evidence type="ECO:0000256" key="6">
    <source>
        <dbReference type="RuleBase" id="RU003330"/>
    </source>
</evidence>
<dbReference type="InterPro" id="IPR000850">
    <property type="entry name" value="Adenylat/UMP-CMP_kin"/>
</dbReference>
<dbReference type="GO" id="GO:0004017">
    <property type="term" value="F:AMP kinase activity"/>
    <property type="evidence" value="ECO:0007669"/>
    <property type="project" value="UniProtKB-EC"/>
</dbReference>
<keyword evidence="4" id="KW-0547">Nucleotide-binding</keyword>
<proteinExistence type="inferred from homology"/>
<dbReference type="CDD" id="cd01428">
    <property type="entry name" value="ADK"/>
    <property type="match status" value="1"/>
</dbReference>
<evidence type="ECO:0000313" key="8">
    <source>
        <dbReference type="Proteomes" id="UP001141806"/>
    </source>
</evidence>
<dbReference type="Proteomes" id="UP001141806">
    <property type="component" value="Unassembled WGS sequence"/>
</dbReference>
<dbReference type="Pfam" id="PF00406">
    <property type="entry name" value="ADK"/>
    <property type="match status" value="1"/>
</dbReference>
<dbReference type="OrthoDB" id="439792at2759"/>
<evidence type="ECO:0000256" key="5">
    <source>
        <dbReference type="ARBA" id="ARBA00022777"/>
    </source>
</evidence>
<organism evidence="7 8">
    <name type="scientific">Protea cynaroides</name>
    <dbReference type="NCBI Taxonomy" id="273540"/>
    <lineage>
        <taxon>Eukaryota</taxon>
        <taxon>Viridiplantae</taxon>
        <taxon>Streptophyta</taxon>
        <taxon>Embryophyta</taxon>
        <taxon>Tracheophyta</taxon>
        <taxon>Spermatophyta</taxon>
        <taxon>Magnoliopsida</taxon>
        <taxon>Proteales</taxon>
        <taxon>Proteaceae</taxon>
        <taxon>Protea</taxon>
    </lineage>
</organism>
<dbReference type="PANTHER" id="PTHR23359">
    <property type="entry name" value="NUCLEOTIDE KINASE"/>
    <property type="match status" value="1"/>
</dbReference>
<accession>A0A9Q0KL82</accession>
<dbReference type="Gene3D" id="3.40.50.300">
    <property type="entry name" value="P-loop containing nucleotide triphosphate hydrolases"/>
    <property type="match status" value="1"/>
</dbReference>
<evidence type="ECO:0000256" key="2">
    <source>
        <dbReference type="ARBA" id="ARBA00012955"/>
    </source>
</evidence>
<evidence type="ECO:0000256" key="1">
    <source>
        <dbReference type="ARBA" id="ARBA00007220"/>
    </source>
</evidence>
<dbReference type="EC" id="2.7.4.3" evidence="2"/>
<dbReference type="SUPFAM" id="SSF52540">
    <property type="entry name" value="P-loop containing nucleoside triphosphate hydrolases"/>
    <property type="match status" value="1"/>
</dbReference>
<reference evidence="7" key="1">
    <citation type="journal article" date="2023" name="Plant J.">
        <title>The genome of the king protea, Protea cynaroides.</title>
        <authorList>
            <person name="Chang J."/>
            <person name="Duong T.A."/>
            <person name="Schoeman C."/>
            <person name="Ma X."/>
            <person name="Roodt D."/>
            <person name="Barker N."/>
            <person name="Li Z."/>
            <person name="Van de Peer Y."/>
            <person name="Mizrachi E."/>
        </authorList>
    </citation>
    <scope>NUCLEOTIDE SEQUENCE</scope>
    <source>
        <tissue evidence="7">Young leaves</tissue>
    </source>
</reference>
<dbReference type="PRINTS" id="PR00094">
    <property type="entry name" value="ADENYLTKNASE"/>
</dbReference>
<sequence length="270" mass="30501">MAGIFRMRKAATHLTRQIELSLNLRSFETAAAVELQDDYDYYNDGDYDLYRDRPRLESLNDSDGLMEGRDVQWVFLGNPGAQEHVYAEKLSKLLQVPHISMGTLVRQELSPRSSLYKQIANAVNEGKLVSEDIIFGLLSKRLQEGYYRGETGFILDGIPRTQIQAEILNQIADIDLVVNFRCTKDCLVKTVTNSGTSLLKTSSAGAEDAQKEKIRIHEEQNKPLVDYYRKQMKLLDFQVAGGPIETWQGLLAALHLKHINASHSSQKLTV</sequence>
<dbReference type="PROSITE" id="PS00113">
    <property type="entry name" value="ADENYLATE_KINASE"/>
    <property type="match status" value="1"/>
</dbReference>
<comment type="similarity">
    <text evidence="1 6">Belongs to the adenylate kinase family.</text>
</comment>
<dbReference type="EMBL" id="JAMYWD010000004">
    <property type="protein sequence ID" value="KAJ4972667.1"/>
    <property type="molecule type" value="Genomic_DNA"/>
</dbReference>
<name>A0A9Q0KL82_9MAGN</name>
<dbReference type="InterPro" id="IPR033690">
    <property type="entry name" value="Adenylat_kinase_CS"/>
</dbReference>
<evidence type="ECO:0000256" key="4">
    <source>
        <dbReference type="ARBA" id="ARBA00022741"/>
    </source>
</evidence>
<dbReference type="GO" id="GO:0005524">
    <property type="term" value="F:ATP binding"/>
    <property type="evidence" value="ECO:0007669"/>
    <property type="project" value="InterPro"/>
</dbReference>
<protein>
    <recommendedName>
        <fullName evidence="2">adenylate kinase</fullName>
        <ecNumber evidence="2">2.7.4.3</ecNumber>
    </recommendedName>
</protein>
<keyword evidence="3 6" id="KW-0808">Transferase</keyword>
<keyword evidence="5 6" id="KW-0418">Kinase</keyword>
<evidence type="ECO:0000256" key="3">
    <source>
        <dbReference type="ARBA" id="ARBA00022679"/>
    </source>
</evidence>
<gene>
    <name evidence="7" type="ORF">NE237_005841</name>
</gene>
<comment type="caution">
    <text evidence="7">The sequence shown here is derived from an EMBL/GenBank/DDBJ whole genome shotgun (WGS) entry which is preliminary data.</text>
</comment>
<dbReference type="InterPro" id="IPR027417">
    <property type="entry name" value="P-loop_NTPase"/>
</dbReference>
<keyword evidence="8" id="KW-1185">Reference proteome</keyword>
<dbReference type="AlphaFoldDB" id="A0A9Q0KL82"/>